<dbReference type="InterPro" id="IPR040464">
    <property type="entry name" value="InsP(3)kin_ATP-grasp"/>
</dbReference>
<feature type="binding site" evidence="10">
    <location>
        <position position="321"/>
    </location>
    <ligand>
        <name>Mg(2+)</name>
        <dbReference type="ChEBI" id="CHEBI:18420"/>
        <label>2</label>
    </ligand>
</feature>
<dbReference type="EMBL" id="CANTFL010000748">
    <property type="protein sequence ID" value="CAI5727369.1"/>
    <property type="molecule type" value="Genomic_DNA"/>
</dbReference>
<feature type="binding site" evidence="9">
    <location>
        <position position="217"/>
    </location>
    <ligand>
        <name>1D-myo-inositol 1,3,4-trisphosphate</name>
        <dbReference type="ChEBI" id="CHEBI:58414"/>
    </ligand>
</feature>
<evidence type="ECO:0000256" key="10">
    <source>
        <dbReference type="PIRSR" id="PIRSR038186-2"/>
    </source>
</evidence>
<keyword evidence="13" id="KW-1185">Reference proteome</keyword>
<dbReference type="EC" id="2.7.1.134" evidence="8"/>
<comment type="caution">
    <text evidence="12">The sequence shown here is derived from an EMBL/GenBank/DDBJ whole genome shotgun (WGS) entry which is preliminary data.</text>
</comment>
<dbReference type="GO" id="GO:0047325">
    <property type="term" value="F:inositol-3,4,5,6-tetrakisphosphate 1-kinase activity"/>
    <property type="evidence" value="ECO:0007669"/>
    <property type="project" value="UniProtKB-EC"/>
</dbReference>
<evidence type="ECO:0000259" key="11">
    <source>
        <dbReference type="Pfam" id="PF05770"/>
    </source>
</evidence>
<dbReference type="GO" id="GO:0005524">
    <property type="term" value="F:ATP binding"/>
    <property type="evidence" value="ECO:0007669"/>
    <property type="project" value="UniProtKB-KW"/>
</dbReference>
<gene>
    <name evidence="12" type="ORF">HBR001_LOCUS4070</name>
</gene>
<comment type="catalytic activity">
    <reaction evidence="8">
        <text>1D-myo-inositol 3,4,5,6-tetrakisphosphate + ATP = 1D-myo-inositol 1,3,4,5,6-pentakisphosphate + ADP + H(+)</text>
        <dbReference type="Rhea" id="RHEA:12452"/>
        <dbReference type="ChEBI" id="CHEBI:15378"/>
        <dbReference type="ChEBI" id="CHEBI:30616"/>
        <dbReference type="ChEBI" id="CHEBI:57539"/>
        <dbReference type="ChEBI" id="CHEBI:57733"/>
        <dbReference type="ChEBI" id="CHEBI:456216"/>
        <dbReference type="EC" id="2.7.1.134"/>
    </reaction>
</comment>
<feature type="binding site" evidence="9">
    <location>
        <position position="121"/>
    </location>
    <ligand>
        <name>ATP</name>
        <dbReference type="ChEBI" id="CHEBI:30616"/>
    </ligand>
</feature>
<dbReference type="Proteomes" id="UP001162031">
    <property type="component" value="Unassembled WGS sequence"/>
</dbReference>
<evidence type="ECO:0000313" key="12">
    <source>
        <dbReference type="EMBL" id="CAI5727369.1"/>
    </source>
</evidence>
<dbReference type="PANTHER" id="PTHR14217:SF1">
    <property type="entry name" value="INOSITOL-TETRAKISPHOSPHATE 1-KINASE"/>
    <property type="match status" value="1"/>
</dbReference>
<reference evidence="12" key="1">
    <citation type="submission" date="2022-12" db="EMBL/GenBank/DDBJ databases">
        <authorList>
            <person name="Webb A."/>
        </authorList>
    </citation>
    <scope>NUCLEOTIDE SEQUENCE</scope>
    <source>
        <strain evidence="12">Hp1</strain>
    </source>
</reference>
<feature type="binding site" evidence="9">
    <location>
        <position position="232"/>
    </location>
    <ligand>
        <name>ATP</name>
        <dbReference type="ChEBI" id="CHEBI:30616"/>
    </ligand>
</feature>
<sequence length="347" mass="38939">MADAAPLVVGVVFPVKKLERLQSLLDQETDGVRFVLIDLEAAAPTGSAVSACDIEAAAQRLAARYNPLHAVLHKLAHDMVFARLGDEDAATRVQLMQEMARQNPSVRLVDPLDSVRLLTSRSAACERLQTMEQVKEPTQSFKVPHFRVVQNLEHFQELVAELDAGRTKLPLICKSVEACATERSHMMSVVTKREDLVYVEYPVLYQEFVNHSGRLYKGYVLGDTINVAERRSLPNLVAGNAQQVHFNTQEAYPTSEDFHSRSDDDAEQETAVGGKWTQETIFAAVRTIGERLRDELKLTLFGFDVIVADDGPRDLYVIDVNYFPSYKEVDDLSIVLRKHLKQVCGRQ</sequence>
<evidence type="ECO:0000256" key="6">
    <source>
        <dbReference type="ARBA" id="ARBA00022840"/>
    </source>
</evidence>
<feature type="binding site" evidence="9">
    <location>
        <position position="321"/>
    </location>
    <ligand>
        <name>1D-myo-inositol 1,3,4-trisphosphate</name>
        <dbReference type="ChEBI" id="CHEBI:58414"/>
    </ligand>
</feature>
<dbReference type="FunFam" id="3.30.470.20:FF:000047">
    <property type="entry name" value="Inositol-tetrakisphosphate 1-kinase 4"/>
    <property type="match status" value="1"/>
</dbReference>
<feature type="binding site" evidence="10">
    <location>
        <position position="319"/>
    </location>
    <ligand>
        <name>Mg(2+)</name>
        <dbReference type="ChEBI" id="CHEBI:18420"/>
        <label>1</label>
    </ligand>
</feature>
<dbReference type="AlphaFoldDB" id="A0AAV0TXH8"/>
<dbReference type="GO" id="GO:0052726">
    <property type="term" value="F:inositol-1,3,4-trisphosphate 5-kinase activity"/>
    <property type="evidence" value="ECO:0007669"/>
    <property type="project" value="InterPro"/>
</dbReference>
<evidence type="ECO:0000256" key="4">
    <source>
        <dbReference type="ARBA" id="ARBA00022741"/>
    </source>
</evidence>
<proteinExistence type="inferred from homology"/>
<keyword evidence="4 8" id="KW-0547">Nucleotide-binding</keyword>
<organism evidence="12 13">
    <name type="scientific">Hyaloperonospora brassicae</name>
    <name type="common">Brassica downy mildew</name>
    <name type="synonym">Peronospora brassicae</name>
    <dbReference type="NCBI Taxonomy" id="162125"/>
    <lineage>
        <taxon>Eukaryota</taxon>
        <taxon>Sar</taxon>
        <taxon>Stramenopiles</taxon>
        <taxon>Oomycota</taxon>
        <taxon>Peronosporomycetes</taxon>
        <taxon>Peronosporales</taxon>
        <taxon>Peronosporaceae</taxon>
        <taxon>Hyaloperonospora</taxon>
    </lineage>
</organism>
<feature type="binding site" evidence="10">
    <location>
        <position position="319"/>
    </location>
    <ligand>
        <name>Mg(2+)</name>
        <dbReference type="ChEBI" id="CHEBI:18420"/>
        <label>2</label>
    </ligand>
</feature>
<keyword evidence="3 8" id="KW-0479">Metal-binding</keyword>
<protein>
    <recommendedName>
        <fullName evidence="8">Inositol-tetrakisphosphate 1-kinase</fullName>
        <ecNumber evidence="8">2.7.1.134</ecNumber>
    </recommendedName>
</protein>
<dbReference type="Pfam" id="PF05770">
    <property type="entry name" value="Ins134_P3_kin"/>
    <property type="match status" value="1"/>
</dbReference>
<feature type="binding site" evidence="9">
    <location>
        <position position="174"/>
    </location>
    <ligand>
        <name>ATP</name>
        <dbReference type="ChEBI" id="CHEBI:30616"/>
    </ligand>
</feature>
<comment type="similarity">
    <text evidence="1 8">Belongs to the ITPK1 family.</text>
</comment>
<feature type="domain" description="Inositol 1,3,4-trisphosphate 5/6-kinase ATP-grasp" evidence="11">
    <location>
        <begin position="139"/>
        <end position="340"/>
    </location>
</feature>
<evidence type="ECO:0000256" key="1">
    <source>
        <dbReference type="ARBA" id="ARBA00009601"/>
    </source>
</evidence>
<accession>A0AAV0TXH8</accession>
<comment type="function">
    <text evidence="8">Kinase that can phosphorylate various inositol polyphosphate such as Ins(3,4,5,6)P4 or Ins(1,3,4)P3.</text>
</comment>
<keyword evidence="5 8" id="KW-0418">Kinase</keyword>
<evidence type="ECO:0000256" key="5">
    <source>
        <dbReference type="ARBA" id="ARBA00022777"/>
    </source>
</evidence>
<dbReference type="SUPFAM" id="SSF56059">
    <property type="entry name" value="Glutathione synthetase ATP-binding domain-like"/>
    <property type="match status" value="1"/>
</dbReference>
<evidence type="ECO:0000256" key="3">
    <source>
        <dbReference type="ARBA" id="ARBA00022723"/>
    </source>
</evidence>
<feature type="binding site" evidence="9">
    <location>
        <position position="185"/>
    </location>
    <ligand>
        <name>1D-myo-inositol 1,3,4-trisphosphate</name>
        <dbReference type="ChEBI" id="CHEBI:58414"/>
    </ligand>
</feature>
<dbReference type="GO" id="GO:0005737">
    <property type="term" value="C:cytoplasm"/>
    <property type="evidence" value="ECO:0007669"/>
    <property type="project" value="TreeGrafter"/>
</dbReference>
<evidence type="ECO:0000256" key="8">
    <source>
        <dbReference type="PIRNR" id="PIRNR038186"/>
    </source>
</evidence>
<dbReference type="GO" id="GO:0052725">
    <property type="term" value="F:inositol-1,3,4-trisphosphate 6-kinase activity"/>
    <property type="evidence" value="ECO:0007669"/>
    <property type="project" value="InterPro"/>
</dbReference>
<dbReference type="PANTHER" id="PTHR14217">
    <property type="entry name" value="INOSITOL-TETRAKISPHOSPHATE 1-KINASE"/>
    <property type="match status" value="1"/>
</dbReference>
<feature type="binding site" evidence="9">
    <location>
        <begin position="206"/>
        <end position="217"/>
    </location>
    <ligand>
        <name>ATP</name>
        <dbReference type="ChEBI" id="CHEBI:30616"/>
    </ligand>
</feature>
<feature type="binding site" evidence="10">
    <location>
        <position position="304"/>
    </location>
    <ligand>
        <name>Mg(2+)</name>
        <dbReference type="ChEBI" id="CHEBI:18420"/>
        <label>1</label>
    </ligand>
</feature>
<evidence type="ECO:0000256" key="7">
    <source>
        <dbReference type="ARBA" id="ARBA00022842"/>
    </source>
</evidence>
<dbReference type="GO" id="GO:0032957">
    <property type="term" value="P:inositol trisphosphate metabolic process"/>
    <property type="evidence" value="ECO:0007669"/>
    <property type="project" value="InterPro"/>
</dbReference>
<dbReference type="PIRSF" id="PIRSF038186">
    <property type="entry name" value="ITPK"/>
    <property type="match status" value="1"/>
</dbReference>
<evidence type="ECO:0000256" key="2">
    <source>
        <dbReference type="ARBA" id="ARBA00022679"/>
    </source>
</evidence>
<keyword evidence="2 8" id="KW-0808">Transferase</keyword>
<keyword evidence="7 8" id="KW-0460">Magnesium</keyword>
<comment type="cofactor">
    <cofactor evidence="8 10">
        <name>Mg(2+)</name>
        <dbReference type="ChEBI" id="CHEBI:18420"/>
    </cofactor>
    <text evidence="8 10">Binds 2 magnesium ions per subunit.</text>
</comment>
<dbReference type="Gene3D" id="3.30.470.20">
    <property type="entry name" value="ATP-grasp fold, B domain"/>
    <property type="match status" value="1"/>
</dbReference>
<name>A0AAV0TXH8_HYABA</name>
<evidence type="ECO:0000313" key="13">
    <source>
        <dbReference type="Proteomes" id="UP001162031"/>
    </source>
</evidence>
<dbReference type="InterPro" id="IPR008656">
    <property type="entry name" value="Inositol_tetrakis-P_1-kinase"/>
</dbReference>
<evidence type="ECO:0000256" key="9">
    <source>
        <dbReference type="PIRSR" id="PIRSR038186-1"/>
    </source>
</evidence>
<keyword evidence="6 8" id="KW-0067">ATP-binding</keyword>
<dbReference type="GO" id="GO:0000287">
    <property type="term" value="F:magnesium ion binding"/>
    <property type="evidence" value="ECO:0007669"/>
    <property type="project" value="InterPro"/>
</dbReference>
<comment type="subunit">
    <text evidence="8">Monomer.</text>
</comment>
<feature type="binding site" evidence="9">
    <location>
        <position position="325"/>
    </location>
    <ligand>
        <name>1D-myo-inositol 1,3,4-trisphosphate</name>
        <dbReference type="ChEBI" id="CHEBI:58414"/>
    </ligand>
</feature>